<evidence type="ECO:0000313" key="9">
    <source>
        <dbReference type="Proteomes" id="UP000324973"/>
    </source>
</evidence>
<proteinExistence type="predicted"/>
<dbReference type="GO" id="GO:0007165">
    <property type="term" value="P:signal transduction"/>
    <property type="evidence" value="ECO:0007669"/>
    <property type="project" value="InterPro"/>
</dbReference>
<dbReference type="Pfam" id="PF18575">
    <property type="entry name" value="HAMP_N3"/>
    <property type="match status" value="1"/>
</dbReference>
<comment type="caution">
    <text evidence="8">The sequence shown here is derived from an EMBL/GenBank/DDBJ whole genome shotgun (WGS) entry which is preliminary data.</text>
</comment>
<dbReference type="InterPro" id="IPR033480">
    <property type="entry name" value="sCache_2"/>
</dbReference>
<dbReference type="SMART" id="SM00304">
    <property type="entry name" value="HAMP"/>
    <property type="match status" value="1"/>
</dbReference>
<dbReference type="OrthoDB" id="8744489at2"/>
<dbReference type="CDD" id="cd06225">
    <property type="entry name" value="HAMP"/>
    <property type="match status" value="1"/>
</dbReference>
<dbReference type="Gene3D" id="1.20.120.1530">
    <property type="match status" value="2"/>
</dbReference>
<reference evidence="8 9" key="1">
    <citation type="submission" date="2019-08" db="EMBL/GenBank/DDBJ databases">
        <title>Luteimonas viscosus sp. nov., isolated from soil of a sunflower field.</title>
        <authorList>
            <person name="Jianli Z."/>
            <person name="Ying Z."/>
        </authorList>
    </citation>
    <scope>NUCLEOTIDE SEQUENCE [LARGE SCALE GENOMIC DNA]</scope>
    <source>
        <strain evidence="8 9">XBU10</strain>
    </source>
</reference>
<evidence type="ECO:0000256" key="1">
    <source>
        <dbReference type="ARBA" id="ARBA00004651"/>
    </source>
</evidence>
<dbReference type="RefSeq" id="WP_149104921.1">
    <property type="nucleotide sequence ID" value="NZ_VTFT01000007.1"/>
</dbReference>
<sequence length="397" mass="43086">MSNLLSRIRISHKLGLLTLLGILAVLVVMTFDLIGERKTLMAEKEAATRDLVQSAVSLVGHYHARAERGELGEDEARTAAMAAVKTLRFGNDDYFWINDMQPRMLMHPFKPEMDGTDLSGFADPNGVHLFVEAVARVKEGGGGFIHYAWPKPGADEPVAKVSYVQEFAPWGWIIGSGIYVDDVQAAVWASLRAALAKLAVVLALLIAASWALARSITQPIGRAVDGARALAQGRLDGTLEARGTDETARLLESLQGIQHVLQRFSGAQAEIARQHADGAMSHRIPAADFPGAYGTMAEGVNELVQSHIDTNTATIEFVGTYARGDLSRDFERLPGEKAKITAAIDAVKQSMLDTNAEVRRLVEAAVAGDFSQRGDSARFEFAYRELIENLNQLMSSA</sequence>
<keyword evidence="2" id="KW-1003">Cell membrane</keyword>
<dbReference type="Gene3D" id="3.30.450.20">
    <property type="entry name" value="PAS domain"/>
    <property type="match status" value="1"/>
</dbReference>
<name>A0A5D4XEC0_9GAMM</name>
<dbReference type="PROSITE" id="PS50885">
    <property type="entry name" value="HAMP"/>
    <property type="match status" value="1"/>
</dbReference>
<evidence type="ECO:0000256" key="3">
    <source>
        <dbReference type="ARBA" id="ARBA00022692"/>
    </source>
</evidence>
<organism evidence="8 9">
    <name type="scientific">Luteimonas viscosa</name>
    <dbReference type="NCBI Taxonomy" id="1132694"/>
    <lineage>
        <taxon>Bacteria</taxon>
        <taxon>Pseudomonadati</taxon>
        <taxon>Pseudomonadota</taxon>
        <taxon>Gammaproteobacteria</taxon>
        <taxon>Lysobacterales</taxon>
        <taxon>Lysobacteraceae</taxon>
        <taxon>Luteimonas</taxon>
    </lineage>
</organism>
<accession>A0A5D4XEC0</accession>
<evidence type="ECO:0000256" key="5">
    <source>
        <dbReference type="ARBA" id="ARBA00023136"/>
    </source>
</evidence>
<dbReference type="GO" id="GO:0005886">
    <property type="term" value="C:plasma membrane"/>
    <property type="evidence" value="ECO:0007669"/>
    <property type="project" value="UniProtKB-SubCell"/>
</dbReference>
<dbReference type="SUPFAM" id="SSF158472">
    <property type="entry name" value="HAMP domain-like"/>
    <property type="match status" value="1"/>
</dbReference>
<protein>
    <submittedName>
        <fullName evidence="8">HAMP domain-containing protein</fullName>
    </submittedName>
</protein>
<comment type="subcellular location">
    <subcellularLocation>
        <location evidence="1">Cell membrane</location>
        <topology evidence="1">Multi-pass membrane protein</topology>
    </subcellularLocation>
</comment>
<evidence type="ECO:0000256" key="2">
    <source>
        <dbReference type="ARBA" id="ARBA00022475"/>
    </source>
</evidence>
<dbReference type="Pfam" id="PF17200">
    <property type="entry name" value="sCache_2"/>
    <property type="match status" value="1"/>
</dbReference>
<keyword evidence="3 6" id="KW-0812">Transmembrane</keyword>
<feature type="non-terminal residue" evidence="8">
    <location>
        <position position="397"/>
    </location>
</feature>
<dbReference type="SMART" id="SM01049">
    <property type="entry name" value="Cache_2"/>
    <property type="match status" value="1"/>
</dbReference>
<dbReference type="Proteomes" id="UP000324973">
    <property type="component" value="Unassembled WGS sequence"/>
</dbReference>
<keyword evidence="5 6" id="KW-0472">Membrane</keyword>
<evidence type="ECO:0000256" key="4">
    <source>
        <dbReference type="ARBA" id="ARBA00022989"/>
    </source>
</evidence>
<evidence type="ECO:0000313" key="8">
    <source>
        <dbReference type="EMBL" id="TYT22554.1"/>
    </source>
</evidence>
<dbReference type="Pfam" id="PF00672">
    <property type="entry name" value="HAMP"/>
    <property type="match status" value="1"/>
</dbReference>
<dbReference type="AlphaFoldDB" id="A0A5D4XEC0"/>
<keyword evidence="4 6" id="KW-1133">Transmembrane helix</keyword>
<feature type="transmembrane region" description="Helical" evidence="6">
    <location>
        <begin position="14"/>
        <end position="34"/>
    </location>
</feature>
<dbReference type="InterPro" id="IPR041395">
    <property type="entry name" value="McpB_HAMP_3rd"/>
</dbReference>
<feature type="domain" description="HAMP" evidence="7">
    <location>
        <begin position="214"/>
        <end position="266"/>
    </location>
</feature>
<keyword evidence="9" id="KW-1185">Reference proteome</keyword>
<evidence type="ECO:0000256" key="6">
    <source>
        <dbReference type="SAM" id="Phobius"/>
    </source>
</evidence>
<gene>
    <name evidence="8" type="ORF">FZO89_18390</name>
</gene>
<dbReference type="InterPro" id="IPR003660">
    <property type="entry name" value="HAMP_dom"/>
</dbReference>
<evidence type="ECO:0000259" key="7">
    <source>
        <dbReference type="PROSITE" id="PS50885"/>
    </source>
</evidence>
<dbReference type="EMBL" id="VTFT01000007">
    <property type="protein sequence ID" value="TYT22554.1"/>
    <property type="molecule type" value="Genomic_DNA"/>
</dbReference>